<proteinExistence type="inferred from homology"/>
<dbReference type="SUPFAM" id="SSF51445">
    <property type="entry name" value="(Trans)glycosidases"/>
    <property type="match status" value="1"/>
</dbReference>
<accession>A0ABV1RDK2</accession>
<comment type="similarity">
    <text evidence="1 2">Belongs to the glycosyl hydrolase 13 family.</text>
</comment>
<evidence type="ECO:0000256" key="3">
    <source>
        <dbReference type="RuleBase" id="RU361134"/>
    </source>
</evidence>
<dbReference type="Gene3D" id="2.60.40.1180">
    <property type="entry name" value="Golgi alpha-mannosidase II"/>
    <property type="match status" value="1"/>
</dbReference>
<comment type="catalytic activity">
    <reaction evidence="3">
        <text>Endohydrolysis of (1-&gt;4)-alpha-D-glucosidic linkages in polysaccharides containing three or more (1-&gt;4)-alpha-linked D-glucose units.</text>
        <dbReference type="EC" id="3.2.1.1"/>
    </reaction>
</comment>
<keyword evidence="3" id="KW-0326">Glycosidase</keyword>
<dbReference type="EMBL" id="JBELOE010000076">
    <property type="protein sequence ID" value="MER2490856.1"/>
    <property type="molecule type" value="Genomic_DNA"/>
</dbReference>
<dbReference type="PANTHER" id="PTHR10357:SF209">
    <property type="entry name" value="PERIPLASMIC ALPHA-AMYLASE"/>
    <property type="match status" value="1"/>
</dbReference>
<organism evidence="6 7">
    <name type="scientific">Catenovulum sediminis</name>
    <dbReference type="NCBI Taxonomy" id="1740262"/>
    <lineage>
        <taxon>Bacteria</taxon>
        <taxon>Pseudomonadati</taxon>
        <taxon>Pseudomonadota</taxon>
        <taxon>Gammaproteobacteria</taxon>
        <taxon>Alteromonadales</taxon>
        <taxon>Alteromonadaceae</taxon>
        <taxon>Catenovulum</taxon>
    </lineage>
</organism>
<dbReference type="InterPro" id="IPR013780">
    <property type="entry name" value="Glyco_hydro_b"/>
</dbReference>
<feature type="region of interest" description="Disordered" evidence="4">
    <location>
        <begin position="30"/>
        <end position="54"/>
    </location>
</feature>
<evidence type="ECO:0000256" key="2">
    <source>
        <dbReference type="RuleBase" id="RU003615"/>
    </source>
</evidence>
<name>A0ABV1RDK2_9ALTE</name>
<dbReference type="PRINTS" id="PR00110">
    <property type="entry name" value="ALPHAAMYLASE"/>
</dbReference>
<evidence type="ECO:0000256" key="1">
    <source>
        <dbReference type="ARBA" id="ARBA00008061"/>
    </source>
</evidence>
<sequence>MTSFNKITQTILAAATFINIAACQDTNQNSTTQNAANSTSNSTSKSATQSAATDKSTSSADIYADYLNRDVRDDIFYFVLPDRFANGDPSNDQGSEVHAISRGGFDPTHKGYFHGGDLPGLKQKLPYLKEMGITAIWMTPILRNRAMQGSSSGYHGYWIVDFTQLDPHFGSNDDLKDLIDTAHSMGMKVFFDIITNHTADIIRYEECHNEDGSHKDKDNYNCKYKYMEQLAAGDTYTPFVPPEQKEVKVPAWLNDPKYYNNQGDSEWHGESAINGDFAGLDDLNTRDPKVVQGFIDIYKDIITKFKPDGFRIDTVKHVDLSFWQAFSPAIMQHAKDQGIPNFHVFGEVYDGDPAFLSRFTTLGKMPAILDFGFQGNADAVFANTESPTKLVKLFDDDDYYNDADSAADLLLTFIGNHDMGRVGLFLNKNFPQASEAEKTQRSILTHALMYFSRGIPVVYYGDEQGFTGDGNDQDAREDMMPSVTDSYNDNNLLGTDKTTADDNFDQTHPIYLALAEFADIYKSHKALRRGIHFNRYAEQKSGIYAFSRVDKDEKVEYLLAFNAAKTAKTVELAATANSYQNIYGDHSPLKANNGKIEIQVAPLSFVIYKAGSAVESAEGATLASFTAQTDSRSPEFLDVQYQLSGLTSALPLLKVTTEYKDQNGQFQLAAEDFTPPYRAKIEEALIADGLQGTIRVTIDNLNGDTSEQVINLD</sequence>
<dbReference type="InterPro" id="IPR006047">
    <property type="entry name" value="GH13_cat_dom"/>
</dbReference>
<evidence type="ECO:0000313" key="7">
    <source>
        <dbReference type="Proteomes" id="UP001467690"/>
    </source>
</evidence>
<dbReference type="Proteomes" id="UP001467690">
    <property type="component" value="Unassembled WGS sequence"/>
</dbReference>
<dbReference type="SMART" id="SM00642">
    <property type="entry name" value="Aamy"/>
    <property type="match status" value="1"/>
</dbReference>
<reference evidence="6 7" key="1">
    <citation type="submission" date="2024-06" db="EMBL/GenBank/DDBJ databases">
        <authorList>
            <person name="Chen R.Y."/>
        </authorList>
    </citation>
    <scope>NUCLEOTIDE SEQUENCE [LARGE SCALE GENOMIC DNA]</scope>
    <source>
        <strain evidence="6 7">D2</strain>
    </source>
</reference>
<protein>
    <recommendedName>
        <fullName evidence="3">Alpha-amylase</fullName>
        <ecNumber evidence="3">3.2.1.1</ecNumber>
    </recommendedName>
</protein>
<keyword evidence="3" id="KW-0119">Carbohydrate metabolism</keyword>
<dbReference type="InterPro" id="IPR006046">
    <property type="entry name" value="Alpha_amylase"/>
</dbReference>
<dbReference type="Pfam" id="PF00128">
    <property type="entry name" value="Alpha-amylase"/>
    <property type="match status" value="1"/>
</dbReference>
<dbReference type="SUPFAM" id="SSF51011">
    <property type="entry name" value="Glycosyl hydrolase domain"/>
    <property type="match status" value="1"/>
</dbReference>
<dbReference type="Gene3D" id="3.20.20.80">
    <property type="entry name" value="Glycosidases"/>
    <property type="match status" value="1"/>
</dbReference>
<dbReference type="PANTHER" id="PTHR10357">
    <property type="entry name" value="ALPHA-AMYLASE FAMILY MEMBER"/>
    <property type="match status" value="1"/>
</dbReference>
<dbReference type="RefSeq" id="WP_350400664.1">
    <property type="nucleotide sequence ID" value="NZ_JBELOE010000076.1"/>
</dbReference>
<dbReference type="InterPro" id="IPR017853">
    <property type="entry name" value="GH"/>
</dbReference>
<feature type="domain" description="Glycosyl hydrolase family 13 catalytic" evidence="5">
    <location>
        <begin position="78"/>
        <end position="496"/>
    </location>
</feature>
<keyword evidence="7" id="KW-1185">Reference proteome</keyword>
<dbReference type="GO" id="GO:0016787">
    <property type="term" value="F:hydrolase activity"/>
    <property type="evidence" value="ECO:0007669"/>
    <property type="project" value="UniProtKB-KW"/>
</dbReference>
<evidence type="ECO:0000256" key="4">
    <source>
        <dbReference type="SAM" id="MobiDB-lite"/>
    </source>
</evidence>
<evidence type="ECO:0000313" key="6">
    <source>
        <dbReference type="EMBL" id="MER2490856.1"/>
    </source>
</evidence>
<gene>
    <name evidence="6" type="ORF">ABS311_03040</name>
</gene>
<comment type="caution">
    <text evidence="6">The sequence shown here is derived from an EMBL/GenBank/DDBJ whole genome shotgun (WGS) entry which is preliminary data.</text>
</comment>
<evidence type="ECO:0000259" key="5">
    <source>
        <dbReference type="SMART" id="SM00642"/>
    </source>
</evidence>
<dbReference type="CDD" id="cd11339">
    <property type="entry name" value="AmyAc_bac_CMD_like_2"/>
    <property type="match status" value="1"/>
</dbReference>
<keyword evidence="3 6" id="KW-0378">Hydrolase</keyword>
<dbReference type="EC" id="3.2.1.1" evidence="3"/>